<dbReference type="Proteomes" id="UP001567538">
    <property type="component" value="Unassembled WGS sequence"/>
</dbReference>
<name>A0ABD1GMG4_SALDI</name>
<sequence>MPRPTCHHRLFSDEHGAAANGLRELDISFDKFICTTNPNHEAIVILGLWQMLIYTVLTMRDCTVPVALPLYIWDEKELLENKCGPVHLKPSSLHCPSTKTDWKRFWRRTLILYNLLIVYMRFYIINF</sequence>
<evidence type="ECO:0000313" key="2">
    <source>
        <dbReference type="EMBL" id="KAL1544223.1"/>
    </source>
</evidence>
<keyword evidence="1" id="KW-1133">Transmembrane helix</keyword>
<feature type="transmembrane region" description="Helical" evidence="1">
    <location>
        <begin position="105"/>
        <end position="124"/>
    </location>
</feature>
<keyword evidence="2" id="KW-0436">Ligase</keyword>
<protein>
    <submittedName>
        <fullName evidence="2">Methionine--tRNA ligase</fullName>
        <ecNumber evidence="2">6.1.1.10</ecNumber>
    </submittedName>
</protein>
<proteinExistence type="predicted"/>
<reference evidence="2 3" key="1">
    <citation type="submission" date="2024-06" db="EMBL/GenBank/DDBJ databases">
        <title>A chromosome level genome sequence of Diviner's sage (Salvia divinorum).</title>
        <authorList>
            <person name="Ford S.A."/>
            <person name="Ro D.-K."/>
            <person name="Ness R.W."/>
            <person name="Phillips M.A."/>
        </authorList>
    </citation>
    <scope>NUCLEOTIDE SEQUENCE [LARGE SCALE GENOMIC DNA]</scope>
    <source>
        <strain evidence="2">SAF-2024a</strain>
        <tissue evidence="2">Leaf</tissue>
    </source>
</reference>
<evidence type="ECO:0000313" key="3">
    <source>
        <dbReference type="Proteomes" id="UP001567538"/>
    </source>
</evidence>
<keyword evidence="1" id="KW-0812">Transmembrane</keyword>
<keyword evidence="3" id="KW-1185">Reference proteome</keyword>
<comment type="caution">
    <text evidence="2">The sequence shown here is derived from an EMBL/GenBank/DDBJ whole genome shotgun (WGS) entry which is preliminary data.</text>
</comment>
<accession>A0ABD1GMG4</accession>
<dbReference type="EMBL" id="JBEAFC010000008">
    <property type="protein sequence ID" value="KAL1544223.1"/>
    <property type="molecule type" value="Genomic_DNA"/>
</dbReference>
<dbReference type="EC" id="6.1.1.10" evidence="2"/>
<organism evidence="2 3">
    <name type="scientific">Salvia divinorum</name>
    <name type="common">Maria pastora</name>
    <name type="synonym">Diviner's sage</name>
    <dbReference type="NCBI Taxonomy" id="28513"/>
    <lineage>
        <taxon>Eukaryota</taxon>
        <taxon>Viridiplantae</taxon>
        <taxon>Streptophyta</taxon>
        <taxon>Embryophyta</taxon>
        <taxon>Tracheophyta</taxon>
        <taxon>Spermatophyta</taxon>
        <taxon>Magnoliopsida</taxon>
        <taxon>eudicotyledons</taxon>
        <taxon>Gunneridae</taxon>
        <taxon>Pentapetalae</taxon>
        <taxon>asterids</taxon>
        <taxon>lamiids</taxon>
        <taxon>Lamiales</taxon>
        <taxon>Lamiaceae</taxon>
        <taxon>Nepetoideae</taxon>
        <taxon>Mentheae</taxon>
        <taxon>Salviinae</taxon>
        <taxon>Salvia</taxon>
        <taxon>Salvia subgen. Calosphace</taxon>
    </lineage>
</organism>
<dbReference type="AlphaFoldDB" id="A0ABD1GMG4"/>
<keyword evidence="1" id="KW-0472">Membrane</keyword>
<evidence type="ECO:0000256" key="1">
    <source>
        <dbReference type="SAM" id="Phobius"/>
    </source>
</evidence>
<dbReference type="GO" id="GO:0004825">
    <property type="term" value="F:methionine-tRNA ligase activity"/>
    <property type="evidence" value="ECO:0007669"/>
    <property type="project" value="UniProtKB-EC"/>
</dbReference>
<gene>
    <name evidence="2" type="ORF">AAHA92_21101</name>
</gene>